<dbReference type="PANTHER" id="PTHR43689">
    <property type="entry name" value="HYDROLASE"/>
    <property type="match status" value="1"/>
</dbReference>
<dbReference type="InterPro" id="IPR000073">
    <property type="entry name" value="AB_hydrolase_1"/>
</dbReference>
<dbReference type="Proteomes" id="UP000476332">
    <property type="component" value="Unassembled WGS sequence"/>
</dbReference>
<evidence type="ECO:0000313" key="2">
    <source>
        <dbReference type="EMBL" id="NDV85526.1"/>
    </source>
</evidence>
<organism evidence="2 3">
    <name type="scientific">Aurantimonas aggregata</name>
    <dbReference type="NCBI Taxonomy" id="2047720"/>
    <lineage>
        <taxon>Bacteria</taxon>
        <taxon>Pseudomonadati</taxon>
        <taxon>Pseudomonadota</taxon>
        <taxon>Alphaproteobacteria</taxon>
        <taxon>Hyphomicrobiales</taxon>
        <taxon>Aurantimonadaceae</taxon>
        <taxon>Aurantimonas</taxon>
    </lineage>
</organism>
<comment type="caution">
    <text evidence="2">The sequence shown here is derived from an EMBL/GenBank/DDBJ whole genome shotgun (WGS) entry which is preliminary data.</text>
</comment>
<evidence type="ECO:0000313" key="3">
    <source>
        <dbReference type="Proteomes" id="UP000476332"/>
    </source>
</evidence>
<sequence>MRLSLVLALIAVAALALGLYWLWTPERSRAELEAAYLDAPGDMVEVDGVWLHVRDSGPREAPALIMLHGFGSSLHTWEPWAKALSDRYRVVRFDIPGTGLSGVDPTGDYTDERTLAVLGALMDRLSIDKATLVGNSMGGRFAWRFAAAHPERVEKLVLISPDGFASHGLEYGKRPDVPAMVQLMRYVLPRAMLRMNLVPAYADPSRLSEETVDRYYDLLLAPGARDATIARMGQVELVEPPPLLATISAPTLLVWGEKDAMIPVANAADYQAALPDSRLVVLPDLGHVPHEEAPAEALAPVAAFLDEGRA</sequence>
<keyword evidence="3" id="KW-1185">Reference proteome</keyword>
<feature type="domain" description="AB hydrolase-1" evidence="1">
    <location>
        <begin position="62"/>
        <end position="294"/>
    </location>
</feature>
<dbReference type="Pfam" id="PF00561">
    <property type="entry name" value="Abhydrolase_1"/>
    <property type="match status" value="1"/>
</dbReference>
<dbReference type="RefSeq" id="WP_163042246.1">
    <property type="nucleotide sequence ID" value="NZ_JAAAMJ010000001.1"/>
</dbReference>
<dbReference type="SUPFAM" id="SSF53474">
    <property type="entry name" value="alpha/beta-Hydrolases"/>
    <property type="match status" value="1"/>
</dbReference>
<dbReference type="GO" id="GO:0016787">
    <property type="term" value="F:hydrolase activity"/>
    <property type="evidence" value="ECO:0007669"/>
    <property type="project" value="UniProtKB-KW"/>
</dbReference>
<keyword evidence="2" id="KW-0378">Hydrolase</keyword>
<dbReference type="InterPro" id="IPR029058">
    <property type="entry name" value="AB_hydrolase_fold"/>
</dbReference>
<reference evidence="2 3" key="1">
    <citation type="submission" date="2020-01" db="EMBL/GenBank/DDBJ databases">
        <title>Genomes of bacteria type strains.</title>
        <authorList>
            <person name="Chen J."/>
            <person name="Zhu S."/>
            <person name="Chen J."/>
        </authorList>
    </citation>
    <scope>NUCLEOTIDE SEQUENCE [LARGE SCALE GENOMIC DNA]</scope>
    <source>
        <strain evidence="2 3">KCTC 52919</strain>
    </source>
</reference>
<dbReference type="EMBL" id="JAAAMJ010000001">
    <property type="protein sequence ID" value="NDV85526.1"/>
    <property type="molecule type" value="Genomic_DNA"/>
</dbReference>
<name>A0A6L9MD34_9HYPH</name>
<gene>
    <name evidence="2" type="ORF">GTW51_02315</name>
</gene>
<accession>A0A6L9MD34</accession>
<dbReference type="PANTHER" id="PTHR43689:SF8">
    <property type="entry name" value="ALPHA_BETA-HYDROLASES SUPERFAMILY PROTEIN"/>
    <property type="match status" value="1"/>
</dbReference>
<dbReference type="Gene3D" id="3.40.50.1820">
    <property type="entry name" value="alpha/beta hydrolase"/>
    <property type="match status" value="1"/>
</dbReference>
<proteinExistence type="predicted"/>
<evidence type="ECO:0000259" key="1">
    <source>
        <dbReference type="Pfam" id="PF00561"/>
    </source>
</evidence>
<protein>
    <submittedName>
        <fullName evidence="2">Alpha/beta fold hydrolase</fullName>
    </submittedName>
</protein>
<dbReference type="PRINTS" id="PR00111">
    <property type="entry name" value="ABHYDROLASE"/>
</dbReference>
<dbReference type="AlphaFoldDB" id="A0A6L9MD34"/>